<evidence type="ECO:0000256" key="1">
    <source>
        <dbReference type="SAM" id="SignalP"/>
    </source>
</evidence>
<organism evidence="2 3">
    <name type="scientific">Cuscuta campestris</name>
    <dbReference type="NCBI Taxonomy" id="132261"/>
    <lineage>
        <taxon>Eukaryota</taxon>
        <taxon>Viridiplantae</taxon>
        <taxon>Streptophyta</taxon>
        <taxon>Embryophyta</taxon>
        <taxon>Tracheophyta</taxon>
        <taxon>Spermatophyta</taxon>
        <taxon>Magnoliopsida</taxon>
        <taxon>eudicotyledons</taxon>
        <taxon>Gunneridae</taxon>
        <taxon>Pentapetalae</taxon>
        <taxon>asterids</taxon>
        <taxon>lamiids</taxon>
        <taxon>Solanales</taxon>
        <taxon>Convolvulaceae</taxon>
        <taxon>Cuscuteae</taxon>
        <taxon>Cuscuta</taxon>
        <taxon>Cuscuta subgen. Grammica</taxon>
        <taxon>Cuscuta sect. Cleistogrammica</taxon>
    </lineage>
</organism>
<sequence length="88" mass="10001">MALILFMTFLGRMKILAQNVIIPMRTVFISLIPNNNISDPNPILFGKQASSHYSLSALLAIMRSSENTRLITFRGDRMNLKPFSLVWC</sequence>
<keyword evidence="1" id="KW-0732">Signal</keyword>
<dbReference type="AlphaFoldDB" id="A0A484MWM9"/>
<feature type="signal peptide" evidence="1">
    <location>
        <begin position="1"/>
        <end position="17"/>
    </location>
</feature>
<dbReference type="Proteomes" id="UP000595140">
    <property type="component" value="Unassembled WGS sequence"/>
</dbReference>
<name>A0A484MWM9_9ASTE</name>
<evidence type="ECO:0000313" key="3">
    <source>
        <dbReference type="Proteomes" id="UP000595140"/>
    </source>
</evidence>
<accession>A0A484MWM9</accession>
<reference evidence="2 3" key="1">
    <citation type="submission" date="2018-04" db="EMBL/GenBank/DDBJ databases">
        <authorList>
            <person name="Vogel A."/>
        </authorList>
    </citation>
    <scope>NUCLEOTIDE SEQUENCE [LARGE SCALE GENOMIC DNA]</scope>
</reference>
<proteinExistence type="predicted"/>
<feature type="chain" id="PRO_5019799341" evidence="1">
    <location>
        <begin position="18"/>
        <end position="88"/>
    </location>
</feature>
<evidence type="ECO:0000313" key="2">
    <source>
        <dbReference type="EMBL" id="VFQ92194.1"/>
    </source>
</evidence>
<dbReference type="EMBL" id="OOIL02004481">
    <property type="protein sequence ID" value="VFQ92194.1"/>
    <property type="molecule type" value="Genomic_DNA"/>
</dbReference>
<protein>
    <submittedName>
        <fullName evidence="2">Uncharacterized protein</fullName>
    </submittedName>
</protein>
<keyword evidence="3" id="KW-1185">Reference proteome</keyword>
<gene>
    <name evidence="2" type="ORF">CCAM_LOCUS33970</name>
</gene>